<gene>
    <name evidence="2" type="ORF">CWI38_0183p0050</name>
</gene>
<accession>A0A4Q9LZV6</accession>
<dbReference type="PANTHER" id="PTHR35450">
    <property type="entry name" value="REVERSE TRANSCRIPTASE DOMAIN-CONTAINING PROTEIN"/>
    <property type="match status" value="1"/>
</dbReference>
<dbReference type="VEuPathDB" id="MicrosporidiaDB:CWI38_0183p0050"/>
<dbReference type="PANTHER" id="PTHR35450:SF2">
    <property type="entry name" value="REVERSE TRANSCRIPTASE DOMAIN-CONTAINING PROTEIN"/>
    <property type="match status" value="1"/>
</dbReference>
<keyword evidence="3" id="KW-1185">Reference proteome</keyword>
<evidence type="ECO:0000313" key="3">
    <source>
        <dbReference type="Proteomes" id="UP000292282"/>
    </source>
</evidence>
<proteinExistence type="predicted"/>
<dbReference type="EMBL" id="PITK01000183">
    <property type="protein sequence ID" value="TBU19870.1"/>
    <property type="molecule type" value="Genomic_DNA"/>
</dbReference>
<dbReference type="AlphaFoldDB" id="A0A4Q9LZV6"/>
<feature type="non-terminal residue" evidence="2">
    <location>
        <position position="980"/>
    </location>
</feature>
<dbReference type="SUPFAM" id="SSF52047">
    <property type="entry name" value="RNI-like"/>
    <property type="match status" value="1"/>
</dbReference>
<dbReference type="Gene3D" id="3.80.10.10">
    <property type="entry name" value="Ribonuclease Inhibitor"/>
    <property type="match status" value="1"/>
</dbReference>
<reference evidence="2 3" key="1">
    <citation type="submission" date="2017-12" db="EMBL/GenBank/DDBJ databases">
        <authorList>
            <person name="Pombert J.-F."/>
            <person name="Haag K.L."/>
            <person name="Ebert D."/>
        </authorList>
    </citation>
    <scope>NUCLEOTIDE SEQUENCE [LARGE SCALE GENOMIC DNA]</scope>
    <source>
        <strain evidence="2">IL-G-3</strain>
    </source>
</reference>
<name>A0A4Q9LZV6_9MICR</name>
<evidence type="ECO:0000256" key="1">
    <source>
        <dbReference type="SAM" id="MobiDB-lite"/>
    </source>
</evidence>
<feature type="region of interest" description="Disordered" evidence="1">
    <location>
        <begin position="81"/>
        <end position="100"/>
    </location>
</feature>
<dbReference type="Proteomes" id="UP000292282">
    <property type="component" value="Unassembled WGS sequence"/>
</dbReference>
<dbReference type="InterPro" id="IPR032675">
    <property type="entry name" value="LRR_dom_sf"/>
</dbReference>
<protein>
    <submittedName>
        <fullName evidence="2">Uncharacterized protein</fullName>
    </submittedName>
</protein>
<sequence length="980" mass="116558">MSFEEVHIKLIVRVEILLNTKLNTINIFQSNNPKGKKDNQAYLALIKIFKIKYGLEKDLVSVNESLRSLLKESVRIFEKNSSDRRRGHDNRQDNNKQANNKPEILTQNTILIHFYEALDNSLRVNNSDTSHIYESEKYLTSDFFSNRKILRTKIIDLNIFLLEFLIEEQINQYEIYIYNEYLSYESFNYFYYVVMSFPCSIDNMNRNNYLLILKILNIFKFKINEPFLYLIRLVLVSLVLNPLAFKRSKQISFIETEYKFKSFISKMVICELFKLYMITEKTRSKLKNISEAVILTKNFKFEFINLNEDFLYLDLEIIEEILLILQNYKKFDEILNFILCVNRFRCLFLSYISYTAELESLFTLTLFQNIDEIFFFRCSDTDLLVEKIHQNFDFRNIKILNIIQSKFTIKDEISFLKTLNVGELNYILRTDGLISYFHNSDSNSPINNIFSTFIEEIYNDVNMFNIFVGNTNMPIYDEEKGISLELYQDKTKIEMLRNLEFQYQTFAYMELFHCYLAISFYIINSSKFKNIKLEFTDTDVKDFCLRESEVFNNITEIRITHSKIYENFLANILLFSSLKTLIMTRCTIILSKNEINFTENSKIKAIHLKNILADDQDHFSQFLSNMIALESLVLICFSGDINPFLAKCNQKMPKLNSLTALDCSVCFNPGDDIPDFSILSHLYTFDFGFGYPEGTLHKIFYERNFKDMRFLNLDGIKIGREDMYALEKYTNLRCLRFFNSCKISELAFSQLFDSNKIYFLEELQIQEIEFSDIDIFFISKLRLLKKLYIHSFILKTKIFNFLEIFYYVKEIELARISFSKNIIYEELGTRLIKPRDEAVFCYIQDRNVFWGAEGMCQHCNQSRKTVDHLATRCEKMLGHDYTRRHNEVVRCIHLLLLNKYKFKSSKRIRSHSVQEILDNEYAEIRVDTRIKTDVKIRCNRPDIFILDKRQNRITLIEVGITSQDSLQIVETEKLRKYDLL</sequence>
<organism evidence="2 3">
    <name type="scientific">Hamiltosporidium tvaerminnensis</name>
    <dbReference type="NCBI Taxonomy" id="1176355"/>
    <lineage>
        <taxon>Eukaryota</taxon>
        <taxon>Fungi</taxon>
        <taxon>Fungi incertae sedis</taxon>
        <taxon>Microsporidia</taxon>
        <taxon>Dubosqiidae</taxon>
        <taxon>Hamiltosporidium</taxon>
    </lineage>
</organism>
<comment type="caution">
    <text evidence="2">The sequence shown here is derived from an EMBL/GenBank/DDBJ whole genome shotgun (WGS) entry which is preliminary data.</text>
</comment>
<evidence type="ECO:0000313" key="2">
    <source>
        <dbReference type="EMBL" id="TBU19870.1"/>
    </source>
</evidence>
<feature type="compositionally biased region" description="Basic and acidic residues" evidence="1">
    <location>
        <begin position="81"/>
        <end position="94"/>
    </location>
</feature>